<feature type="domain" description="U3 small nucleolar RNA-associated protein 13 C-terminal" evidence="6">
    <location>
        <begin position="688"/>
        <end position="843"/>
    </location>
</feature>
<dbReference type="GO" id="GO:0000480">
    <property type="term" value="P:endonucleolytic cleavage in 5'-ETS of tricistronic rRNA transcript (SSU-rRNA, 5.8S rRNA, LSU-rRNA)"/>
    <property type="evidence" value="ECO:0007669"/>
    <property type="project" value="TreeGrafter"/>
</dbReference>
<dbReference type="SUPFAM" id="SSF50998">
    <property type="entry name" value="Quinoprotein alcohol dehydrogenase-like"/>
    <property type="match status" value="1"/>
</dbReference>
<dbReference type="PANTHER" id="PTHR19854">
    <property type="entry name" value="TRANSDUCIN BETA-LIKE 3"/>
    <property type="match status" value="1"/>
</dbReference>
<dbReference type="GO" id="GO:0030686">
    <property type="term" value="C:90S preribosome"/>
    <property type="evidence" value="ECO:0007669"/>
    <property type="project" value="TreeGrafter"/>
</dbReference>
<evidence type="ECO:0000313" key="7">
    <source>
        <dbReference type="EMBL" id="EFJ39690.1"/>
    </source>
</evidence>
<dbReference type="Proteomes" id="UP000001058">
    <property type="component" value="Unassembled WGS sequence"/>
</dbReference>
<comment type="subcellular location">
    <subcellularLocation>
        <location evidence="1">Nucleus</location>
        <location evidence="1">Nucleolus</location>
    </subcellularLocation>
</comment>
<gene>
    <name evidence="7" type="ORF">VOLCADRAFT_70607</name>
</gene>
<dbReference type="SMART" id="SM00320">
    <property type="entry name" value="WD40"/>
    <property type="match status" value="13"/>
</dbReference>
<dbReference type="PRINTS" id="PR00320">
    <property type="entry name" value="GPROTEINBRPT"/>
</dbReference>
<dbReference type="PANTHER" id="PTHR19854:SF15">
    <property type="entry name" value="TRANSDUCIN BETA-LIKE PROTEIN 3"/>
    <property type="match status" value="1"/>
</dbReference>
<dbReference type="InterPro" id="IPR013934">
    <property type="entry name" value="Utp13_C"/>
</dbReference>
<dbReference type="InterPro" id="IPR019775">
    <property type="entry name" value="WD40_repeat_CS"/>
</dbReference>
<dbReference type="PROSITE" id="PS50082">
    <property type="entry name" value="WD_REPEATS_2"/>
    <property type="match status" value="8"/>
</dbReference>
<evidence type="ECO:0000313" key="8">
    <source>
        <dbReference type="Proteomes" id="UP000001058"/>
    </source>
</evidence>
<reference evidence="7 8" key="1">
    <citation type="journal article" date="2010" name="Science">
        <title>Genomic analysis of organismal complexity in the multicellular green alga Volvox carteri.</title>
        <authorList>
            <person name="Prochnik S.E."/>
            <person name="Umen J."/>
            <person name="Nedelcu A.M."/>
            <person name="Hallmann A."/>
            <person name="Miller S.M."/>
            <person name="Nishii I."/>
            <person name="Ferris P."/>
            <person name="Kuo A."/>
            <person name="Mitros T."/>
            <person name="Fritz-Laylin L.K."/>
            <person name="Hellsten U."/>
            <person name="Chapman J."/>
            <person name="Simakov O."/>
            <person name="Rensing S.A."/>
            <person name="Terry A."/>
            <person name="Pangilinan J."/>
            <person name="Kapitonov V."/>
            <person name="Jurka J."/>
            <person name="Salamov A."/>
            <person name="Shapiro H."/>
            <person name="Schmutz J."/>
            <person name="Grimwood J."/>
            <person name="Lindquist E."/>
            <person name="Lucas S."/>
            <person name="Grigoriev I.V."/>
            <person name="Schmitt R."/>
            <person name="Kirk D."/>
            <person name="Rokhsar D.S."/>
        </authorList>
    </citation>
    <scope>NUCLEOTIDE SEQUENCE [LARGE SCALE GENOMIC DNA]</scope>
    <source>
        <strain evidence="8">f. Nagariensis / Eve</strain>
    </source>
</reference>
<keyword evidence="3" id="KW-0677">Repeat</keyword>
<dbReference type="eggNOG" id="KOG0319">
    <property type="taxonomic scope" value="Eukaryota"/>
</dbReference>
<evidence type="ECO:0000256" key="5">
    <source>
        <dbReference type="PROSITE-ProRule" id="PRU00221"/>
    </source>
</evidence>
<keyword evidence="4" id="KW-0539">Nucleus</keyword>
<protein>
    <recommendedName>
        <fullName evidence="6">U3 small nucleolar RNA-associated protein 13 C-terminal domain-containing protein</fullName>
    </recommendedName>
</protein>
<dbReference type="FunCoup" id="D8UKR0">
    <property type="interactions" value="1598"/>
</dbReference>
<evidence type="ECO:0000256" key="3">
    <source>
        <dbReference type="ARBA" id="ARBA00022737"/>
    </source>
</evidence>
<feature type="repeat" description="WD" evidence="5">
    <location>
        <begin position="550"/>
        <end position="591"/>
    </location>
</feature>
<keyword evidence="8" id="KW-1185">Reference proteome</keyword>
<evidence type="ECO:0000259" key="6">
    <source>
        <dbReference type="Pfam" id="PF08625"/>
    </source>
</evidence>
<proteinExistence type="predicted"/>
<dbReference type="InterPro" id="IPR001680">
    <property type="entry name" value="WD40_rpt"/>
</dbReference>
<name>D8UKR0_VOLCA</name>
<dbReference type="InterPro" id="IPR036322">
    <property type="entry name" value="WD40_repeat_dom_sf"/>
</dbReference>
<sequence>MPAAAEQLQLKATYRPTAKLQVFYTGGAARLTRDGKLLACSCSDEVKIVEFTTGAVLRSIKPDGEAVTALAVSPDCRTLVVATRSLYVRVYDMTTGAQLRNWRGHKAPVADLAIDASGGYVATASADRSVKVWDIAGGFCTHHFPGGHGGVVLRAMFHPKNLQLFTAGDDGSVRVWDLVDKSCVYDLKSHFSAVTSLALSPDGWLLLTAGRDKVVVVWDLRSGSKVATVPVYEAVEGLVVLPLGAPFPGVPRHAVDTAALIKGAKKVVHFATAGEKGAIKLWRSDTGSCVSEVAPEVAVAGSAACELTDLALLPAGAAGAASAGSALGPGLLAATADARLLFYTPQDVGGNPRLVLSRQLVGNQDQVTDLRFVGPPAEPSLLAVATNSETVRLYGISNLSCAASLVGHRDIVLCLDGGAATGAHPPLLASGSKDHEIRVWEAASGRCLGVGVGHVGAVNGVAMARKSSRFLVSVGADKLIKVWDIAPAAAATAVAATGPLQLRTIAAVAGHDKDINAVAVAPNDQLVATASQDRTVRVWSLPDLVQVKVLRGHKRGVWTVEFAPLERALLTASGDKTIKLWSLTDGSCMRTLEGHTASVLRATFLTGGTQILSAGADGLLKLWNVASGECVNTFDEHEDKVWALAAGGSQEGLVATGGGDALVCLWADSTEADAAAAAAAEEELAEREQDLQNALADANFSKAARLAFSLKHPGRLLSIITRAATATANINTDPRLTSAASTSSATAGPLGHLLSGLVGAMSDEDLRTSLEYVRDWNTNAKHCHAAQALLGAVLRMHGPDKLLAVQGLSELLRQISVYSGRHLSRLDRLVRSTYLVDFTLESMGVL</sequence>
<keyword evidence="2 5" id="KW-0853">WD repeat</keyword>
<dbReference type="STRING" id="3068.D8UKR0"/>
<dbReference type="AlphaFoldDB" id="D8UKR0"/>
<dbReference type="InterPro" id="IPR020472">
    <property type="entry name" value="WD40_PAC1"/>
</dbReference>
<dbReference type="InterPro" id="IPR011047">
    <property type="entry name" value="Quinoprotein_ADH-like_sf"/>
</dbReference>
<dbReference type="Pfam" id="PF00400">
    <property type="entry name" value="WD40"/>
    <property type="match status" value="9"/>
</dbReference>
<dbReference type="InParanoid" id="D8UKR0"/>
<dbReference type="KEGG" id="vcn:VOLCADRAFT_70607"/>
<feature type="repeat" description="WD" evidence="5">
    <location>
        <begin position="102"/>
        <end position="135"/>
    </location>
</feature>
<feature type="non-terminal residue" evidence="7">
    <location>
        <position position="846"/>
    </location>
</feature>
<accession>D8UKR0</accession>
<feature type="repeat" description="WD" evidence="5">
    <location>
        <begin position="451"/>
        <end position="493"/>
    </location>
</feature>
<dbReference type="GO" id="GO:0032040">
    <property type="term" value="C:small-subunit processome"/>
    <property type="evidence" value="ECO:0007669"/>
    <property type="project" value="InterPro"/>
</dbReference>
<dbReference type="PROSITE" id="PS50294">
    <property type="entry name" value="WD_REPEATS_REGION"/>
    <property type="match status" value="7"/>
</dbReference>
<dbReference type="GeneID" id="9626222"/>
<organism evidence="8">
    <name type="scientific">Volvox carteri f. nagariensis</name>
    <dbReference type="NCBI Taxonomy" id="3068"/>
    <lineage>
        <taxon>Eukaryota</taxon>
        <taxon>Viridiplantae</taxon>
        <taxon>Chlorophyta</taxon>
        <taxon>core chlorophytes</taxon>
        <taxon>Chlorophyceae</taxon>
        <taxon>CS clade</taxon>
        <taxon>Chlamydomonadales</taxon>
        <taxon>Volvocaceae</taxon>
        <taxon>Volvox</taxon>
    </lineage>
</organism>
<dbReference type="InterPro" id="IPR015943">
    <property type="entry name" value="WD40/YVTN_repeat-like_dom_sf"/>
</dbReference>
<feature type="repeat" description="WD" evidence="5">
    <location>
        <begin position="405"/>
        <end position="450"/>
    </location>
</feature>
<feature type="repeat" description="WD" evidence="5">
    <location>
        <begin position="592"/>
        <end position="633"/>
    </location>
</feature>
<dbReference type="Gene3D" id="2.130.10.10">
    <property type="entry name" value="YVTN repeat-like/Quinoprotein amine dehydrogenase"/>
    <property type="match status" value="4"/>
</dbReference>
<feature type="repeat" description="WD" evidence="5">
    <location>
        <begin position="508"/>
        <end position="541"/>
    </location>
</feature>
<dbReference type="CDD" id="cd00200">
    <property type="entry name" value="WD40"/>
    <property type="match status" value="2"/>
</dbReference>
<dbReference type="GO" id="GO:0000472">
    <property type="term" value="P:endonucleolytic cleavage to generate mature 5'-end of SSU-rRNA from (SSU-rRNA, 5.8S rRNA, LSU-rRNA)"/>
    <property type="evidence" value="ECO:0007669"/>
    <property type="project" value="TreeGrafter"/>
</dbReference>
<dbReference type="GO" id="GO:0034511">
    <property type="term" value="F:U3 snoRNA binding"/>
    <property type="evidence" value="ECO:0007669"/>
    <property type="project" value="TreeGrafter"/>
</dbReference>
<evidence type="ECO:0000256" key="1">
    <source>
        <dbReference type="ARBA" id="ARBA00004604"/>
    </source>
</evidence>
<dbReference type="PROSITE" id="PS00678">
    <property type="entry name" value="WD_REPEATS_1"/>
    <property type="match status" value="6"/>
</dbReference>
<dbReference type="SUPFAM" id="SSF50978">
    <property type="entry name" value="WD40 repeat-like"/>
    <property type="match status" value="1"/>
</dbReference>
<dbReference type="Pfam" id="PF08625">
    <property type="entry name" value="Utp13"/>
    <property type="match status" value="1"/>
</dbReference>
<dbReference type="RefSeq" id="XP_002959248.1">
    <property type="nucleotide sequence ID" value="XM_002959202.1"/>
</dbReference>
<evidence type="ECO:0000256" key="4">
    <source>
        <dbReference type="ARBA" id="ARBA00023242"/>
    </source>
</evidence>
<evidence type="ECO:0000256" key="2">
    <source>
        <dbReference type="ARBA" id="ARBA00022574"/>
    </source>
</evidence>
<dbReference type="EMBL" id="GL378455">
    <property type="protein sequence ID" value="EFJ39690.1"/>
    <property type="molecule type" value="Genomic_DNA"/>
</dbReference>
<feature type="repeat" description="WD" evidence="5">
    <location>
        <begin position="145"/>
        <end position="186"/>
    </location>
</feature>
<dbReference type="OrthoDB" id="5414888at2759"/>
<feature type="repeat" description="WD" evidence="5">
    <location>
        <begin position="187"/>
        <end position="228"/>
    </location>
</feature>